<gene>
    <name evidence="6 15" type="primary">rpoB</name>
    <name evidence="15" type="ORF">MPAN_003010</name>
</gene>
<proteinExistence type="inferred from homology"/>
<dbReference type="Pfam" id="PF00562">
    <property type="entry name" value="RNA_pol_Rpb2_6"/>
    <property type="match status" value="1"/>
</dbReference>
<dbReference type="Gene3D" id="3.90.1800.10">
    <property type="entry name" value="RNA polymerase alpha subunit dimerisation domain"/>
    <property type="match status" value="1"/>
</dbReference>
<comment type="function">
    <text evidence="6 8">DNA-dependent RNA polymerase catalyzes the transcription of DNA into RNA using the four ribonucleoside triphosphates as substrates.</text>
</comment>
<dbReference type="GO" id="GO:0003677">
    <property type="term" value="F:DNA binding"/>
    <property type="evidence" value="ECO:0007669"/>
    <property type="project" value="UniProtKB-UniRule"/>
</dbReference>
<feature type="domain" description="DNA-directed RNA polymerase beta subunit external 1" evidence="14">
    <location>
        <begin position="623"/>
        <end position="692"/>
    </location>
</feature>
<dbReference type="NCBIfam" id="TIGR02013">
    <property type="entry name" value="rpoB"/>
    <property type="match status" value="1"/>
</dbReference>
<dbReference type="Pfam" id="PF10385">
    <property type="entry name" value="RNA_pol_Rpb2_45"/>
    <property type="match status" value="1"/>
</dbReference>
<dbReference type="InterPro" id="IPR037033">
    <property type="entry name" value="DNA-dir_RNAP_su2_hyb_sf"/>
</dbReference>
<dbReference type="Gene3D" id="3.90.1110.10">
    <property type="entry name" value="RNA polymerase Rpb2, domain 2"/>
    <property type="match status" value="2"/>
</dbReference>
<dbReference type="GO" id="GO:0006351">
    <property type="term" value="P:DNA-templated transcription"/>
    <property type="evidence" value="ECO:0007669"/>
    <property type="project" value="UniProtKB-UniRule"/>
</dbReference>
<evidence type="ECO:0000259" key="13">
    <source>
        <dbReference type="Pfam" id="PF04565"/>
    </source>
</evidence>
<feature type="domain" description="RNA polymerase Rpb2" evidence="13">
    <location>
        <begin position="545"/>
        <end position="613"/>
    </location>
</feature>
<dbReference type="InterPro" id="IPR007644">
    <property type="entry name" value="RNA_pol_bsu_protrusion"/>
</dbReference>
<name>A0A7U9TLA2_9MOLU</name>
<evidence type="ECO:0000256" key="3">
    <source>
        <dbReference type="ARBA" id="ARBA00022695"/>
    </source>
</evidence>
<protein>
    <recommendedName>
        <fullName evidence="6 8">DNA-directed RNA polymerase subunit beta</fullName>
        <shortName evidence="6">RNAP subunit beta</shortName>
        <ecNumber evidence="6 8">2.7.7.6</ecNumber>
    </recommendedName>
    <alternativeName>
        <fullName evidence="6">RNA polymerase subunit beta</fullName>
    </alternativeName>
    <alternativeName>
        <fullName evidence="6">Transcriptase subunit beta</fullName>
    </alternativeName>
</protein>
<keyword evidence="4 6" id="KW-0804">Transcription</keyword>
<dbReference type="EC" id="2.7.7.6" evidence="6 8"/>
<evidence type="ECO:0000256" key="5">
    <source>
        <dbReference type="ARBA" id="ARBA00048552"/>
    </source>
</evidence>
<organism evidence="15 16">
    <name type="scientific">Mariniplasma anaerobium</name>
    <dbReference type="NCBI Taxonomy" id="2735436"/>
    <lineage>
        <taxon>Bacteria</taxon>
        <taxon>Bacillati</taxon>
        <taxon>Mycoplasmatota</taxon>
        <taxon>Mollicutes</taxon>
        <taxon>Acholeplasmatales</taxon>
        <taxon>Acholeplasmataceae</taxon>
        <taxon>Mariniplasma</taxon>
    </lineage>
</organism>
<dbReference type="NCBIfam" id="NF001616">
    <property type="entry name" value="PRK00405.1"/>
    <property type="match status" value="1"/>
</dbReference>
<comment type="subunit">
    <text evidence="6 8">The RNAP catalytic core consists of 2 alpha, 1 beta, 1 beta' and 1 omega subunit. When a sigma factor is associated with the core the holoenzyme is formed, which can initiate transcription.</text>
</comment>
<dbReference type="SUPFAM" id="SSF64484">
    <property type="entry name" value="beta and beta-prime subunits of DNA dependent RNA-polymerase"/>
    <property type="match status" value="1"/>
</dbReference>
<dbReference type="CDD" id="cd00653">
    <property type="entry name" value="RNA_pol_B_RPB2"/>
    <property type="match status" value="1"/>
</dbReference>
<evidence type="ECO:0000256" key="7">
    <source>
        <dbReference type="RuleBase" id="RU000434"/>
    </source>
</evidence>
<dbReference type="Gene3D" id="2.40.270.10">
    <property type="entry name" value="DNA-directed RNA polymerase, subunit 2, domain 6"/>
    <property type="match status" value="1"/>
</dbReference>
<dbReference type="Proteomes" id="UP000620133">
    <property type="component" value="Chromosome"/>
</dbReference>
<dbReference type="InterPro" id="IPR037034">
    <property type="entry name" value="RNA_pol_Rpb2_2_sf"/>
</dbReference>
<evidence type="ECO:0000256" key="6">
    <source>
        <dbReference type="HAMAP-Rule" id="MF_01321"/>
    </source>
</evidence>
<reference evidence="15" key="1">
    <citation type="submission" date="2021-01" db="EMBL/GenBank/DDBJ databases">
        <title>Draft genome sequence of Acholeplasmataceae bacterium strain Mahy22.</title>
        <authorList>
            <person name="Watanabe M."/>
            <person name="Kojima H."/>
            <person name="Fukui M."/>
        </authorList>
    </citation>
    <scope>NUCLEOTIDE SEQUENCE</scope>
    <source>
        <strain evidence="15">Mahy22</strain>
    </source>
</reference>
<keyword evidence="16" id="KW-1185">Reference proteome</keyword>
<dbReference type="RefSeq" id="WP_176239676.1">
    <property type="nucleotide sequence ID" value="NZ_AP024412.1"/>
</dbReference>
<keyword evidence="2 6" id="KW-0808">Transferase</keyword>
<dbReference type="GO" id="GO:0003899">
    <property type="term" value="F:DNA-directed RNA polymerase activity"/>
    <property type="evidence" value="ECO:0007669"/>
    <property type="project" value="UniProtKB-UniRule"/>
</dbReference>
<keyword evidence="1 6" id="KW-0240">DNA-directed RNA polymerase</keyword>
<dbReference type="Gene3D" id="2.40.50.100">
    <property type="match status" value="1"/>
</dbReference>
<feature type="domain" description="RNA polymerase beta subunit protrusion" evidence="12">
    <location>
        <begin position="29"/>
        <end position="525"/>
    </location>
</feature>
<dbReference type="InterPro" id="IPR014724">
    <property type="entry name" value="RNA_pol_RPB2_OB-fold"/>
</dbReference>
<dbReference type="PROSITE" id="PS01166">
    <property type="entry name" value="RNA_POL_BETA"/>
    <property type="match status" value="1"/>
</dbReference>
<comment type="similarity">
    <text evidence="6 7">Belongs to the RNA polymerase beta chain family.</text>
</comment>
<feature type="domain" description="DNA-directed RNA polymerase subunit 2 hybrid-binding" evidence="9">
    <location>
        <begin position="804"/>
        <end position="1205"/>
    </location>
</feature>
<keyword evidence="3 6" id="KW-0548">Nucleotidyltransferase</keyword>
<feature type="domain" description="RNA polymerase Rpb2" evidence="11">
    <location>
        <begin position="377"/>
        <end position="486"/>
    </location>
</feature>
<dbReference type="InterPro" id="IPR007120">
    <property type="entry name" value="DNA-dir_RNAP_su2_dom"/>
</dbReference>
<dbReference type="HAMAP" id="MF_01321">
    <property type="entry name" value="RNApol_bact_RpoB"/>
    <property type="match status" value="1"/>
</dbReference>
<dbReference type="InterPro" id="IPR015712">
    <property type="entry name" value="DNA-dir_RNA_pol_su2"/>
</dbReference>
<evidence type="ECO:0000259" key="12">
    <source>
        <dbReference type="Pfam" id="PF04563"/>
    </source>
</evidence>
<dbReference type="InterPro" id="IPR007121">
    <property type="entry name" value="RNA_pol_bsu_CS"/>
</dbReference>
<evidence type="ECO:0000256" key="2">
    <source>
        <dbReference type="ARBA" id="ARBA00022679"/>
    </source>
</evidence>
<evidence type="ECO:0000259" key="9">
    <source>
        <dbReference type="Pfam" id="PF00562"/>
    </source>
</evidence>
<evidence type="ECO:0000259" key="10">
    <source>
        <dbReference type="Pfam" id="PF04560"/>
    </source>
</evidence>
<dbReference type="InterPro" id="IPR042107">
    <property type="entry name" value="DNA-dir_RNA_pol_bsu_ext_1_sf"/>
</dbReference>
<evidence type="ECO:0000256" key="4">
    <source>
        <dbReference type="ARBA" id="ARBA00023163"/>
    </source>
</evidence>
<evidence type="ECO:0000256" key="8">
    <source>
        <dbReference type="RuleBase" id="RU363031"/>
    </source>
</evidence>
<dbReference type="Pfam" id="PF04560">
    <property type="entry name" value="RNA_pol_Rpb2_7"/>
    <property type="match status" value="1"/>
</dbReference>
<evidence type="ECO:0000259" key="11">
    <source>
        <dbReference type="Pfam" id="PF04561"/>
    </source>
</evidence>
<dbReference type="Pfam" id="PF04565">
    <property type="entry name" value="RNA_pol_Rpb2_3"/>
    <property type="match status" value="1"/>
</dbReference>
<dbReference type="Gene3D" id="2.40.50.150">
    <property type="match status" value="1"/>
</dbReference>
<dbReference type="Pfam" id="PF04563">
    <property type="entry name" value="RNA_pol_Rpb2_1"/>
    <property type="match status" value="1"/>
</dbReference>
<evidence type="ECO:0000313" key="16">
    <source>
        <dbReference type="Proteomes" id="UP000620133"/>
    </source>
</evidence>
<dbReference type="InterPro" id="IPR019462">
    <property type="entry name" value="DNA-dir_RNA_pol_bsu_external_1"/>
</dbReference>
<dbReference type="InterPro" id="IPR010243">
    <property type="entry name" value="RNA_pol_bsu_bac"/>
</dbReference>
<dbReference type="InterPro" id="IPR007642">
    <property type="entry name" value="RNA_pol_Rpb2_2"/>
</dbReference>
<feature type="domain" description="RNA polymerase Rpb2" evidence="11">
    <location>
        <begin position="140"/>
        <end position="283"/>
    </location>
</feature>
<dbReference type="GO" id="GO:0000428">
    <property type="term" value="C:DNA-directed RNA polymerase complex"/>
    <property type="evidence" value="ECO:0007669"/>
    <property type="project" value="UniProtKB-KW"/>
</dbReference>
<evidence type="ECO:0000313" key="15">
    <source>
        <dbReference type="EMBL" id="BCR35408.1"/>
    </source>
</evidence>
<dbReference type="Gene3D" id="2.30.150.10">
    <property type="entry name" value="DNA-directed RNA polymerase, beta subunit, external 1 domain"/>
    <property type="match status" value="1"/>
</dbReference>
<dbReference type="InterPro" id="IPR007641">
    <property type="entry name" value="RNA_pol_Rpb2_7"/>
</dbReference>
<dbReference type="KEGG" id="manr:MPAN_003010"/>
<accession>A0A7U9TLA2</accession>
<comment type="catalytic activity">
    <reaction evidence="5 6 8">
        <text>RNA(n) + a ribonucleoside 5'-triphosphate = RNA(n+1) + diphosphate</text>
        <dbReference type="Rhea" id="RHEA:21248"/>
        <dbReference type="Rhea" id="RHEA-COMP:14527"/>
        <dbReference type="Rhea" id="RHEA-COMP:17342"/>
        <dbReference type="ChEBI" id="CHEBI:33019"/>
        <dbReference type="ChEBI" id="CHEBI:61557"/>
        <dbReference type="ChEBI" id="CHEBI:140395"/>
        <dbReference type="EC" id="2.7.7.6"/>
    </reaction>
</comment>
<dbReference type="InterPro" id="IPR007645">
    <property type="entry name" value="RNA_pol_Rpb2_3"/>
</dbReference>
<sequence length="1308" mass="146739">MEYRDVKYGEKAKRRNYSKMRYDIDLPDLIEIQTKSFKWFIDEGIKELLEDISPIEGHNGDLKLYFEEHYLSEPKYGVQESKVRDVNYAKQLSARVKLENAITGEVRENVVLMCEIPFMTPSGTFVINGAERVVVSQIIRSSGAYFTSELDKKVNQTKYSAQVIPTRGAWIEYELGSKNIMYAKLDRSKKVPMTTMMRALGFSTKKEIYELFGKSTFMDATFDKDETKNSDEAIIDLYSKLRQGEKVPADAAREFVRMRLFERRRYDLAAVGRYKFNKKLDVLQRILGTYTATDVINPETGEVLVAKETKITEDIISILRENRHVLRSEVISKEESLQNETPNEILAVRLPDGGDELYTKENIINLRTGEVLVAKNTEINDDVFAILRRNRQSLDEKVIKYFFGVKDIYEKELERSGVIVEMIEVTVKDKETERIYPVKVIGNDQREDREHITLSDVVASMSYYLNLYDGLGSTDDIDHLGNRRLRLIGELLKNQFRIGLARAEKNIKDKMSTTTFADATPSNIINMTPLAGAIKTFFGSSQLSQFMDQINPLAELTQKRRVSALGTGGLARDRAGVEVRDVHNSHYGRICPIETPEGPSIGLISSLATYGKVDKYGFIQTPYLKVDRSSGQPVVTEDIHYLTADEEYHEVIASAATHLDVKGVIIEEKIIGRHRGETSMFELDEVTYMDVSPKQIVSVATSTIPFLEHDDASRALMGANMQRQAVPLLKSDSPIVGTGIEYRAAKDSGSVVVSDVSGFVTYADGTKIIVTQKPDDKVMVGNNVLFDPTLEFTYQIAKTLKDYGMGNSKTFNLINFFRSNQDTNVLQRPIVKEKEFVNAGDVLADGPSTDKGELALGRNVTVAFMTWEGYNYEDAIILSEELVKDDVYTSIHIDEYEIETRELKTGNGREEITREVPNAGYDALKNLDERGIVIAGSEVKEGDILVGKITPKGVFEPSPSEKLIHAVIGEKSREYRDSSLRVPHGGGGIVQSIQYFSKKNGDALPSGVNESITVYVAKKRKISEGDKMAGRHGNKGVISRILPREDMPHMADGTPVDIMLNPLGVPSRMNIGQILEIHLGIAAKNLGIKIATPVFDGLNDDDLKSIMKESRDKTLDSIKPNKPIDQMTEMEKYNYDLDLKMLAQFGEDGKVTLYDGRTGEAFHNRVSVGVMYMIKLSHMVDDKLHARSVGPYTLVTQQPMGGKAQNGGQRFGEMEVWALYAYGAAHTLQEMLTVKSDDMIGRNKVYSSITHDKPIPQASIPESFRVLTRELQSLGLYVELIDAETGENEATKSLVDHTKTTFSKGGYR</sequence>
<evidence type="ECO:0000256" key="1">
    <source>
        <dbReference type="ARBA" id="ARBA00022478"/>
    </source>
</evidence>
<dbReference type="GO" id="GO:0032549">
    <property type="term" value="F:ribonucleoside binding"/>
    <property type="evidence" value="ECO:0007669"/>
    <property type="project" value="InterPro"/>
</dbReference>
<dbReference type="EMBL" id="AP024412">
    <property type="protein sequence ID" value="BCR35408.1"/>
    <property type="molecule type" value="Genomic_DNA"/>
</dbReference>
<evidence type="ECO:0000259" key="14">
    <source>
        <dbReference type="Pfam" id="PF10385"/>
    </source>
</evidence>
<dbReference type="Gene3D" id="3.90.1100.10">
    <property type="match status" value="2"/>
</dbReference>
<feature type="domain" description="RNA polymerase Rpb2" evidence="10">
    <location>
        <begin position="1207"/>
        <end position="1281"/>
    </location>
</feature>
<dbReference type="Pfam" id="PF04561">
    <property type="entry name" value="RNA_pol_Rpb2_2"/>
    <property type="match status" value="2"/>
</dbReference>
<dbReference type="PANTHER" id="PTHR20856">
    <property type="entry name" value="DNA-DIRECTED RNA POLYMERASE I SUBUNIT 2"/>
    <property type="match status" value="1"/>
</dbReference>